<reference evidence="1" key="1">
    <citation type="submission" date="2013-08" db="EMBL/GenBank/DDBJ databases">
        <authorList>
            <person name="Mendez C."/>
            <person name="Richter M."/>
            <person name="Ferrer M."/>
            <person name="Sanchez J."/>
        </authorList>
    </citation>
    <scope>NUCLEOTIDE SEQUENCE</scope>
</reference>
<proteinExistence type="predicted"/>
<dbReference type="PANTHER" id="PTHR36697">
    <property type="entry name" value="S-ADENOSYLMETHIONINE SYNTHASE"/>
    <property type="match status" value="1"/>
</dbReference>
<dbReference type="InterPro" id="IPR027790">
    <property type="entry name" value="AdoMet_synthase_2_family"/>
</dbReference>
<reference evidence="1" key="2">
    <citation type="journal article" date="2014" name="ISME J.">
        <title>Microbial stratification in low pH oxic and suboxic macroscopic growths along an acid mine drainage.</title>
        <authorList>
            <person name="Mendez-Garcia C."/>
            <person name="Mesa V."/>
            <person name="Sprenger R.R."/>
            <person name="Richter M."/>
            <person name="Diez M.S."/>
            <person name="Solano J."/>
            <person name="Bargiela R."/>
            <person name="Golyshina O.V."/>
            <person name="Manteca A."/>
            <person name="Ramos J.L."/>
            <person name="Gallego J.R."/>
            <person name="Llorente I."/>
            <person name="Martins Dos Santos V.A."/>
            <person name="Jensen O.N."/>
            <person name="Pelaez A.I."/>
            <person name="Sanchez J."/>
            <person name="Ferrer M."/>
        </authorList>
    </citation>
    <scope>NUCLEOTIDE SEQUENCE</scope>
</reference>
<protein>
    <submittedName>
        <fullName evidence="1">S-adenosylmethionine synthetase</fullName>
    </submittedName>
</protein>
<comment type="caution">
    <text evidence="1">The sequence shown here is derived from an EMBL/GenBank/DDBJ whole genome shotgun (WGS) entry which is preliminary data.</text>
</comment>
<dbReference type="PANTHER" id="PTHR36697:SF1">
    <property type="entry name" value="S-ADENOSYLMETHIONINE SYNTHASE"/>
    <property type="match status" value="1"/>
</dbReference>
<feature type="non-terminal residue" evidence="1">
    <location>
        <position position="168"/>
    </location>
</feature>
<evidence type="ECO:0000313" key="1">
    <source>
        <dbReference type="EMBL" id="EQD75337.1"/>
    </source>
</evidence>
<dbReference type="EMBL" id="AUZX01002930">
    <property type="protein sequence ID" value="EQD75337.1"/>
    <property type="molecule type" value="Genomic_DNA"/>
</dbReference>
<gene>
    <name evidence="1" type="ORF">B1A_04029</name>
</gene>
<dbReference type="Pfam" id="PF01941">
    <property type="entry name" value="AdoMet_Synthase"/>
    <property type="match status" value="1"/>
</dbReference>
<dbReference type="AlphaFoldDB" id="T1BZZ9"/>
<organism evidence="1">
    <name type="scientific">mine drainage metagenome</name>
    <dbReference type="NCBI Taxonomy" id="410659"/>
    <lineage>
        <taxon>unclassified sequences</taxon>
        <taxon>metagenomes</taxon>
        <taxon>ecological metagenomes</taxon>
    </lineage>
</organism>
<dbReference type="Gene3D" id="3.30.300.10">
    <property type="match status" value="1"/>
</dbReference>
<name>T1BZZ9_9ZZZZ</name>
<accession>T1BZZ9</accession>
<sequence length="168" mass="18372">MARNIQVEPLRTMHIEEQTVELVERKGLGHPDSMADGISESVSQALSRMYLDEYNRILHHNTDETQIVGGGSEPKFGGGRVTSPIYILLVGRATTEVNGEKLPFRQTAIDAGKKYVSSIAAHLDVDKDVEFDCKIGQGSIDLRGVFDQKSVLSNDTSFGVGFAPFSDT</sequence>